<comment type="caution">
    <text evidence="1">The sequence shown here is derived from an EMBL/GenBank/DDBJ whole genome shotgun (WGS) entry which is preliminary data.</text>
</comment>
<dbReference type="InParanoid" id="V5I0X5"/>
<accession>V5I0X5</accession>
<name>V5I0X5_BYSSN</name>
<dbReference type="OrthoDB" id="76567at2759"/>
<protein>
    <submittedName>
        <fullName evidence="1">Uncharacterized protein</fullName>
    </submittedName>
</protein>
<dbReference type="eggNOG" id="ENOG502SUK3">
    <property type="taxonomic scope" value="Eukaryota"/>
</dbReference>
<organism evidence="1 2">
    <name type="scientific">Byssochlamys spectabilis (strain No. 5 / NBRC 109023)</name>
    <name type="common">Paecilomyces variotii</name>
    <dbReference type="NCBI Taxonomy" id="1356009"/>
    <lineage>
        <taxon>Eukaryota</taxon>
        <taxon>Fungi</taxon>
        <taxon>Dikarya</taxon>
        <taxon>Ascomycota</taxon>
        <taxon>Pezizomycotina</taxon>
        <taxon>Eurotiomycetes</taxon>
        <taxon>Eurotiomycetidae</taxon>
        <taxon>Eurotiales</taxon>
        <taxon>Thermoascaceae</taxon>
        <taxon>Paecilomyces</taxon>
    </lineage>
</organism>
<proteinExistence type="predicted"/>
<gene>
    <name evidence="1" type="ORF">PVAR5_4870</name>
</gene>
<keyword evidence="2" id="KW-1185">Reference proteome</keyword>
<dbReference type="AlphaFoldDB" id="V5I0X5"/>
<dbReference type="Proteomes" id="UP000018001">
    <property type="component" value="Unassembled WGS sequence"/>
</dbReference>
<reference evidence="2" key="1">
    <citation type="journal article" date="2014" name="Genome Announc.">
        <title>Draft genome sequence of the formaldehyde-resistant fungus Byssochlamys spectabilis No. 5 (anamorph Paecilomyces variotii No. 5) (NBRC109023).</title>
        <authorList>
            <person name="Oka T."/>
            <person name="Ekino K."/>
            <person name="Fukuda K."/>
            <person name="Nomura Y."/>
        </authorList>
    </citation>
    <scope>NUCLEOTIDE SEQUENCE [LARGE SCALE GENOMIC DNA]</scope>
    <source>
        <strain evidence="2">No. 5 / NBRC 109023</strain>
    </source>
</reference>
<evidence type="ECO:0000313" key="2">
    <source>
        <dbReference type="Proteomes" id="UP000018001"/>
    </source>
</evidence>
<dbReference type="EMBL" id="BAUL01000157">
    <property type="protein sequence ID" value="GAD96220.1"/>
    <property type="molecule type" value="Genomic_DNA"/>
</dbReference>
<dbReference type="HOGENOM" id="CLU_062454_0_0_1"/>
<evidence type="ECO:0000313" key="1">
    <source>
        <dbReference type="EMBL" id="GAD96220.1"/>
    </source>
</evidence>
<sequence length="275" mass="30760">MSVAPNGNPLRSANYPISYHEILNKLHHELKQGEGERSLEWELVDIPVAERIGQELDRTLENRNIRFTFNAYTKTLRLVIMVSDIHECHIPWLSSSLGELRANGLLTTPEFRSISIHGCTRLTGFLGQYASSRKEPDAHIIPLSLDMPTVVVESGWSESRAQLHRDRDLWLIGGRVNVVIVIKWVKNCSNEVAGDIGVFDVDSQGAVRCIQQQVIFPEPPPSIANAQQIRLTRGQIFGSSLPPGQNAAQILPLELSELRYQTRASLRRMGLTPAS</sequence>